<proteinExistence type="predicted"/>
<evidence type="ECO:0000313" key="3">
    <source>
        <dbReference type="Proteomes" id="UP000746595"/>
    </source>
</evidence>
<feature type="domain" description="Glycosyl transferase family 28 C-terminal" evidence="1">
    <location>
        <begin position="12"/>
        <end position="141"/>
    </location>
</feature>
<dbReference type="Proteomes" id="UP000746595">
    <property type="component" value="Unassembled WGS sequence"/>
</dbReference>
<dbReference type="InterPro" id="IPR007235">
    <property type="entry name" value="Glyco_trans_28_C"/>
</dbReference>
<name>A0ABX1G7B8_9MICC</name>
<evidence type="ECO:0000259" key="1">
    <source>
        <dbReference type="Pfam" id="PF04101"/>
    </source>
</evidence>
<keyword evidence="3" id="KW-1185">Reference proteome</keyword>
<dbReference type="EMBL" id="JAAWVT010000005">
    <property type="protein sequence ID" value="NKG21461.1"/>
    <property type="molecule type" value="Genomic_DNA"/>
</dbReference>
<dbReference type="Gene3D" id="3.40.50.2000">
    <property type="entry name" value="Glycogen Phosphorylase B"/>
    <property type="match status" value="1"/>
</dbReference>
<reference evidence="2 3" key="1">
    <citation type="submission" date="2020-04" db="EMBL/GenBank/DDBJ databases">
        <title>Paeniglutamicibacter sp. ANT13_2, a novel actinomycete isolated from sediment in Antarctica.</title>
        <authorList>
            <person name="Sakdapetsiri C."/>
            <person name="Pinyakong O."/>
        </authorList>
    </citation>
    <scope>NUCLEOTIDE SEQUENCE [LARGE SCALE GENOMIC DNA]</scope>
    <source>
        <strain evidence="2 3">ANT13_2</strain>
    </source>
</reference>
<dbReference type="RefSeq" id="WP_168152262.1">
    <property type="nucleotide sequence ID" value="NZ_JAAWVT010000005.1"/>
</dbReference>
<accession>A0ABX1G7B8</accession>
<keyword evidence="2" id="KW-0808">Transferase</keyword>
<sequence length="190" mass="21111">MKLENGDQNIVVSLGTDHHRFDRAVDWIDDWLETQETQPRCLIQHGSSRQPRQGNGVDRMPRTDLLDLYAGADAVIVQGGPGSILDVREMGKIPIAIPRRPELDEVVDGHQIAFARFMASQGEALLAESADDMDRLLKLILADPNHFSTPPRHADAGHAAGLLAAALDTLESHQRHDAMISRLRQMWGHH</sequence>
<gene>
    <name evidence="2" type="ORF">HED64_12180</name>
</gene>
<organism evidence="2 3">
    <name type="scientific">Paeniglutamicibacter terrestris</name>
    <dbReference type="NCBI Taxonomy" id="2723403"/>
    <lineage>
        <taxon>Bacteria</taxon>
        <taxon>Bacillati</taxon>
        <taxon>Actinomycetota</taxon>
        <taxon>Actinomycetes</taxon>
        <taxon>Micrococcales</taxon>
        <taxon>Micrococcaceae</taxon>
        <taxon>Paeniglutamicibacter</taxon>
    </lineage>
</organism>
<dbReference type="SUPFAM" id="SSF53756">
    <property type="entry name" value="UDP-Glycosyltransferase/glycogen phosphorylase"/>
    <property type="match status" value="1"/>
</dbReference>
<protein>
    <submittedName>
        <fullName evidence="2">Glycosyl transferase</fullName>
    </submittedName>
</protein>
<evidence type="ECO:0000313" key="2">
    <source>
        <dbReference type="EMBL" id="NKG21461.1"/>
    </source>
</evidence>
<dbReference type="GO" id="GO:0016740">
    <property type="term" value="F:transferase activity"/>
    <property type="evidence" value="ECO:0007669"/>
    <property type="project" value="UniProtKB-KW"/>
</dbReference>
<comment type="caution">
    <text evidence="2">The sequence shown here is derived from an EMBL/GenBank/DDBJ whole genome shotgun (WGS) entry which is preliminary data.</text>
</comment>
<dbReference type="Pfam" id="PF04101">
    <property type="entry name" value="Glyco_tran_28_C"/>
    <property type="match status" value="1"/>
</dbReference>